<dbReference type="Proteomes" id="UP000298246">
    <property type="component" value="Unassembled WGS sequence"/>
</dbReference>
<dbReference type="OrthoDB" id="4570726at2"/>
<dbReference type="AlphaFoldDB" id="A0A4Y8PQU4"/>
<reference evidence="2 3" key="1">
    <citation type="submission" date="2017-03" db="EMBL/GenBank/DDBJ databases">
        <title>Isolation of Levoglucosan Utilizing Bacteria.</title>
        <authorList>
            <person name="Arya A.S."/>
        </authorList>
    </citation>
    <scope>NUCLEOTIDE SEQUENCE [LARGE SCALE GENOMIC DNA]</scope>
    <source>
        <strain evidence="2 3">MEC069</strain>
    </source>
</reference>
<dbReference type="PIRSF" id="PIRSF021328">
    <property type="entry name" value="UCP021328"/>
    <property type="match status" value="1"/>
</dbReference>
<keyword evidence="3" id="KW-1185">Reference proteome</keyword>
<organism evidence="2 3">
    <name type="scientific">Paenibacillus athensensis</name>
    <dbReference type="NCBI Taxonomy" id="1967502"/>
    <lineage>
        <taxon>Bacteria</taxon>
        <taxon>Bacillati</taxon>
        <taxon>Bacillota</taxon>
        <taxon>Bacilli</taxon>
        <taxon>Bacillales</taxon>
        <taxon>Paenibacillaceae</taxon>
        <taxon>Paenibacillus</taxon>
    </lineage>
</organism>
<feature type="compositionally biased region" description="Basic and acidic residues" evidence="1">
    <location>
        <begin position="102"/>
        <end position="128"/>
    </location>
</feature>
<evidence type="ECO:0000313" key="3">
    <source>
        <dbReference type="Proteomes" id="UP000298246"/>
    </source>
</evidence>
<dbReference type="Pfam" id="PF11208">
    <property type="entry name" value="DUF2992"/>
    <property type="match status" value="1"/>
</dbReference>
<proteinExistence type="predicted"/>
<accession>A0A4Y8PQU4</accession>
<feature type="region of interest" description="Disordered" evidence="1">
    <location>
        <begin position="102"/>
        <end position="136"/>
    </location>
</feature>
<evidence type="ECO:0008006" key="4">
    <source>
        <dbReference type="Google" id="ProtNLM"/>
    </source>
</evidence>
<dbReference type="EMBL" id="MYFO01000059">
    <property type="protein sequence ID" value="TFE83055.1"/>
    <property type="molecule type" value="Genomic_DNA"/>
</dbReference>
<feature type="region of interest" description="Disordered" evidence="1">
    <location>
        <begin position="62"/>
        <end position="87"/>
    </location>
</feature>
<name>A0A4Y8PQU4_9BACL</name>
<gene>
    <name evidence="2" type="ORF">B5M42_23920</name>
</gene>
<comment type="caution">
    <text evidence="2">The sequence shown here is derived from an EMBL/GenBank/DDBJ whole genome shotgun (WGS) entry which is preliminary data.</text>
</comment>
<sequence length="136" mass="15983">MKLTVFFEDPFWVGVIEEMSEGRLRAARYVFGAEPQDGEVMDFVQHRLLEWFGRVRQSAEAAMQPERRISPKRLARQTARELQQRGVSTLAQQALQLELAERKREHRSLSREQKEAAAVRKRELARQKAKEKHRGR</sequence>
<evidence type="ECO:0000313" key="2">
    <source>
        <dbReference type="EMBL" id="TFE83055.1"/>
    </source>
</evidence>
<dbReference type="RefSeq" id="WP_134757516.1">
    <property type="nucleotide sequence ID" value="NZ_MYFO02000004.1"/>
</dbReference>
<dbReference type="InterPro" id="IPR016787">
    <property type="entry name" value="UCP021328"/>
</dbReference>
<protein>
    <recommendedName>
        <fullName evidence="4">DUF2992 domain-containing protein</fullName>
    </recommendedName>
</protein>
<evidence type="ECO:0000256" key="1">
    <source>
        <dbReference type="SAM" id="MobiDB-lite"/>
    </source>
</evidence>